<dbReference type="AlphaFoldDB" id="A0A0H2R5X1"/>
<dbReference type="InParanoid" id="A0A0H2R5X1"/>
<dbReference type="OrthoDB" id="2735833at2759"/>
<proteinExistence type="predicted"/>
<protein>
    <submittedName>
        <fullName evidence="1">Uncharacterized protein</fullName>
    </submittedName>
</protein>
<organism evidence="1 2">
    <name type="scientific">Schizopora paradoxa</name>
    <dbReference type="NCBI Taxonomy" id="27342"/>
    <lineage>
        <taxon>Eukaryota</taxon>
        <taxon>Fungi</taxon>
        <taxon>Dikarya</taxon>
        <taxon>Basidiomycota</taxon>
        <taxon>Agaricomycotina</taxon>
        <taxon>Agaricomycetes</taxon>
        <taxon>Hymenochaetales</taxon>
        <taxon>Schizoporaceae</taxon>
        <taxon>Schizopora</taxon>
    </lineage>
</organism>
<sequence>MDIEAAVSLLNEIASVRCSPQLAKFFGAKEGDDSVSTIGHLVKSFKFKLQLPSVPDIATEANDKLKTELAPCFGDLTDDAFASMDEDLKFIIGAANLKLAAAPVEKGDWDTTYSIFLQSTFLTPIDVLVSRSDKFMEDGSNYFRIKEDITKSTARKVESWFQNFIADEDVKFDLKVFVDIVATTSAAIERFKDFFYTGQYKEKEVVDIGVLRYPDLDNPRFKLYRIRLIAWSDCRHEAKYDVHCFAPNRDIIGRMSEKAKDISELDDFLLKREKL</sequence>
<accession>A0A0H2R5X1</accession>
<dbReference type="Proteomes" id="UP000053477">
    <property type="component" value="Unassembled WGS sequence"/>
</dbReference>
<keyword evidence="2" id="KW-1185">Reference proteome</keyword>
<evidence type="ECO:0000313" key="1">
    <source>
        <dbReference type="EMBL" id="KLO07185.1"/>
    </source>
</evidence>
<name>A0A0H2R5X1_9AGAM</name>
<evidence type="ECO:0000313" key="2">
    <source>
        <dbReference type="Proteomes" id="UP000053477"/>
    </source>
</evidence>
<dbReference type="EMBL" id="KQ086155">
    <property type="protein sequence ID" value="KLO07185.1"/>
    <property type="molecule type" value="Genomic_DNA"/>
</dbReference>
<reference evidence="1 2" key="1">
    <citation type="submission" date="2015-04" db="EMBL/GenBank/DDBJ databases">
        <title>Complete genome sequence of Schizopora paradoxa KUC8140, a cosmopolitan wood degrader in East Asia.</title>
        <authorList>
            <consortium name="DOE Joint Genome Institute"/>
            <person name="Min B."/>
            <person name="Park H."/>
            <person name="Jang Y."/>
            <person name="Kim J.-J."/>
            <person name="Kim K.H."/>
            <person name="Pangilinan J."/>
            <person name="Lipzen A."/>
            <person name="Riley R."/>
            <person name="Grigoriev I.V."/>
            <person name="Spatafora J.W."/>
            <person name="Choi I.-G."/>
        </authorList>
    </citation>
    <scope>NUCLEOTIDE SEQUENCE [LARGE SCALE GENOMIC DNA]</scope>
    <source>
        <strain evidence="1 2">KUC8140</strain>
    </source>
</reference>
<gene>
    <name evidence="1" type="ORF">SCHPADRAFT_909729</name>
</gene>